<dbReference type="EC" id="1.8.4.11" evidence="4"/>
<sequence length="178" mass="19962">MAAETIYLGGGCFWCTEAVFDRVRGIVDVESGYANGHLDHPSYDDICTGQTGHAEVVKLEFDPAVISLRDVLLIFFGTHDPTTLNRQGNDVGTQYRSAIFTTDAQQATVARALVEEMQSEKAFDAPMVTQIEPLTNYWPAEDYHQDYFLQHPGQGYCAFVVGPKVQKFQKAFSRWLKD</sequence>
<keyword evidence="1 4" id="KW-0560">Oxidoreductase</keyword>
<evidence type="ECO:0000256" key="4">
    <source>
        <dbReference type="HAMAP-Rule" id="MF_01401"/>
    </source>
</evidence>
<dbReference type="GO" id="GO:0008113">
    <property type="term" value="F:peptide-methionine (S)-S-oxide reductase activity"/>
    <property type="evidence" value="ECO:0007669"/>
    <property type="project" value="UniProtKB-UniRule"/>
</dbReference>
<comment type="catalytic activity">
    <reaction evidence="3 4">
        <text>[thioredoxin]-disulfide + L-methionine + H2O = L-methionine (S)-S-oxide + [thioredoxin]-dithiol</text>
        <dbReference type="Rhea" id="RHEA:19993"/>
        <dbReference type="Rhea" id="RHEA-COMP:10698"/>
        <dbReference type="Rhea" id="RHEA-COMP:10700"/>
        <dbReference type="ChEBI" id="CHEBI:15377"/>
        <dbReference type="ChEBI" id="CHEBI:29950"/>
        <dbReference type="ChEBI" id="CHEBI:50058"/>
        <dbReference type="ChEBI" id="CHEBI:57844"/>
        <dbReference type="ChEBI" id="CHEBI:58772"/>
        <dbReference type="EC" id="1.8.4.11"/>
    </reaction>
</comment>
<feature type="domain" description="Peptide methionine sulphoxide reductase MsrA" evidence="5">
    <location>
        <begin position="5"/>
        <end position="157"/>
    </location>
</feature>
<accession>A0A096CHX1</accession>
<dbReference type="AlphaFoldDB" id="A0A096CHX1"/>
<dbReference type="InterPro" id="IPR002569">
    <property type="entry name" value="Met_Sox_Rdtase_MsrA_dom"/>
</dbReference>
<evidence type="ECO:0000313" key="7">
    <source>
        <dbReference type="EMBL" id="KGH08800.1"/>
    </source>
</evidence>
<organism evidence="6 9">
    <name type="scientific">Comamonas thiooxydans</name>
    <dbReference type="NCBI Taxonomy" id="363952"/>
    <lineage>
        <taxon>Bacteria</taxon>
        <taxon>Pseudomonadati</taxon>
        <taxon>Pseudomonadota</taxon>
        <taxon>Betaproteobacteria</taxon>
        <taxon>Burkholderiales</taxon>
        <taxon>Comamonadaceae</taxon>
        <taxon>Comamonas</taxon>
    </lineage>
</organism>
<comment type="catalytic activity">
    <reaction evidence="2 4">
        <text>L-methionyl-[protein] + [thioredoxin]-disulfide + H2O = L-methionyl-(S)-S-oxide-[protein] + [thioredoxin]-dithiol</text>
        <dbReference type="Rhea" id="RHEA:14217"/>
        <dbReference type="Rhea" id="RHEA-COMP:10698"/>
        <dbReference type="Rhea" id="RHEA-COMP:10700"/>
        <dbReference type="Rhea" id="RHEA-COMP:12313"/>
        <dbReference type="Rhea" id="RHEA-COMP:12315"/>
        <dbReference type="ChEBI" id="CHEBI:15377"/>
        <dbReference type="ChEBI" id="CHEBI:16044"/>
        <dbReference type="ChEBI" id="CHEBI:29950"/>
        <dbReference type="ChEBI" id="CHEBI:44120"/>
        <dbReference type="ChEBI" id="CHEBI:50058"/>
        <dbReference type="EC" id="1.8.4.11"/>
    </reaction>
</comment>
<protein>
    <recommendedName>
        <fullName evidence="4">Peptide methionine sulfoxide reductase MsrA</fullName>
        <shortName evidence="4">Protein-methionine-S-oxide reductase</shortName>
        <ecNumber evidence="4">1.8.4.11</ecNumber>
    </recommendedName>
    <alternativeName>
        <fullName evidence="4">Peptide-methionine (S)-S-oxide reductase</fullName>
        <shortName evidence="4">Peptide Met(O) reductase</shortName>
    </alternativeName>
</protein>
<dbReference type="PANTHER" id="PTHR43774">
    <property type="entry name" value="PEPTIDE METHIONINE SULFOXIDE REDUCTASE"/>
    <property type="match status" value="1"/>
</dbReference>
<dbReference type="EMBL" id="AWTP01000122">
    <property type="protein sequence ID" value="KGH08800.1"/>
    <property type="molecule type" value="Genomic_DNA"/>
</dbReference>
<evidence type="ECO:0000313" key="8">
    <source>
        <dbReference type="Proteomes" id="UP000029549"/>
    </source>
</evidence>
<evidence type="ECO:0000313" key="9">
    <source>
        <dbReference type="Proteomes" id="UP000029567"/>
    </source>
</evidence>
<dbReference type="NCBIfam" id="TIGR00401">
    <property type="entry name" value="msrA"/>
    <property type="match status" value="1"/>
</dbReference>
<dbReference type="Pfam" id="PF01625">
    <property type="entry name" value="PMSR"/>
    <property type="match status" value="1"/>
</dbReference>
<dbReference type="Proteomes" id="UP000029549">
    <property type="component" value="Unassembled WGS sequence"/>
</dbReference>
<dbReference type="EMBL" id="AWTN01000159">
    <property type="protein sequence ID" value="KGG82274.1"/>
    <property type="molecule type" value="Genomic_DNA"/>
</dbReference>
<dbReference type="PANTHER" id="PTHR43774:SF1">
    <property type="entry name" value="PEPTIDE METHIONINE SULFOXIDE REDUCTASE MSRA 2"/>
    <property type="match status" value="1"/>
</dbReference>
<name>A0A096CHX1_9BURK</name>
<dbReference type="HAMAP" id="MF_01401">
    <property type="entry name" value="MsrA"/>
    <property type="match status" value="1"/>
</dbReference>
<dbReference type="Gene3D" id="3.30.1060.10">
    <property type="entry name" value="Peptide methionine sulphoxide reductase MsrA"/>
    <property type="match status" value="1"/>
</dbReference>
<keyword evidence="8" id="KW-1185">Reference proteome</keyword>
<dbReference type="OrthoDB" id="4174719at2"/>
<dbReference type="Proteomes" id="UP000029567">
    <property type="component" value="Unassembled WGS sequence"/>
</dbReference>
<gene>
    <name evidence="4" type="primary">msrA</name>
    <name evidence="6" type="ORF">P245_27515</name>
    <name evidence="7" type="ORF">P608_18000</name>
</gene>
<evidence type="ECO:0000256" key="1">
    <source>
        <dbReference type="ARBA" id="ARBA00023002"/>
    </source>
</evidence>
<feature type="active site" evidence="4">
    <location>
        <position position="12"/>
    </location>
</feature>
<dbReference type="InterPro" id="IPR036509">
    <property type="entry name" value="Met_Sox_Rdtase_MsrA_sf"/>
</dbReference>
<comment type="caution">
    <text evidence="6">The sequence shown here is derived from an EMBL/GenBank/DDBJ whole genome shotgun (WGS) entry which is preliminary data.</text>
</comment>
<reference evidence="8 9" key="1">
    <citation type="submission" date="2013-09" db="EMBL/GenBank/DDBJ databases">
        <title>High correlation between genotypes and phenotypes of environmental bacteria Comamonas testosteroni strains.</title>
        <authorList>
            <person name="Liu L."/>
            <person name="Zhu W."/>
            <person name="Xia X."/>
            <person name="Xu B."/>
            <person name="Luo M."/>
            <person name="Wang G."/>
        </authorList>
    </citation>
    <scope>NUCLEOTIDE SEQUENCE [LARGE SCALE GENOMIC DNA]</scope>
    <source>
        <strain evidence="7 8">DF2</strain>
        <strain evidence="6 9">JL14</strain>
    </source>
</reference>
<evidence type="ECO:0000313" key="6">
    <source>
        <dbReference type="EMBL" id="KGG82274.1"/>
    </source>
</evidence>
<dbReference type="SUPFAM" id="SSF55068">
    <property type="entry name" value="Peptide methionine sulfoxide reductase"/>
    <property type="match status" value="1"/>
</dbReference>
<dbReference type="RefSeq" id="WP_034355948.1">
    <property type="nucleotide sequence ID" value="NZ_AWOS01000036.1"/>
</dbReference>
<evidence type="ECO:0000256" key="3">
    <source>
        <dbReference type="ARBA" id="ARBA00048782"/>
    </source>
</evidence>
<proteinExistence type="inferred from homology"/>
<comment type="function">
    <text evidence="4">Has an important function as a repair enzyme for proteins that have been inactivated by oxidation. Catalyzes the reversible oxidation-reduction of methionine sulfoxide in proteins to methionine.</text>
</comment>
<comment type="similarity">
    <text evidence="4">Belongs to the MsrA Met sulfoxide reductase family.</text>
</comment>
<evidence type="ECO:0000259" key="5">
    <source>
        <dbReference type="Pfam" id="PF01625"/>
    </source>
</evidence>
<evidence type="ECO:0000256" key="2">
    <source>
        <dbReference type="ARBA" id="ARBA00047806"/>
    </source>
</evidence>